<evidence type="ECO:0000256" key="9">
    <source>
        <dbReference type="ARBA" id="ARBA00023002"/>
    </source>
</evidence>
<evidence type="ECO:0000256" key="2">
    <source>
        <dbReference type="ARBA" id="ARBA00004950"/>
    </source>
</evidence>
<keyword evidence="6" id="KW-0285">Flavoprotein</keyword>
<dbReference type="UniPathway" id="UPA00253">
    <property type="reaction ID" value="UER00326"/>
</dbReference>
<evidence type="ECO:0000256" key="3">
    <source>
        <dbReference type="ARBA" id="ARBA00008562"/>
    </source>
</evidence>
<proteinExistence type="inferred from homology"/>
<comment type="cofactor">
    <cofactor evidence="1">
        <name>FAD</name>
        <dbReference type="ChEBI" id="CHEBI:57692"/>
    </cofactor>
</comment>
<evidence type="ECO:0000256" key="6">
    <source>
        <dbReference type="ARBA" id="ARBA00022630"/>
    </source>
</evidence>
<dbReference type="Gene3D" id="3.90.700.10">
    <property type="entry name" value="Succinate dehydrogenase/fumarate reductase flavoprotein, catalytic domain"/>
    <property type="match status" value="1"/>
</dbReference>
<evidence type="ECO:0000313" key="13">
    <source>
        <dbReference type="EMBL" id="MBC5639372.1"/>
    </source>
</evidence>
<comment type="similarity">
    <text evidence="3">Belongs to the FAD-dependent oxidoreductase 2 family. NadB subfamily.</text>
</comment>
<dbReference type="SUPFAM" id="SSF56425">
    <property type="entry name" value="Succinate dehydrogenase/fumarate reductase flavoprotein, catalytic domain"/>
    <property type="match status" value="1"/>
</dbReference>
<dbReference type="FunFam" id="3.90.700.10:FF:000002">
    <property type="entry name" value="L-aspartate oxidase"/>
    <property type="match status" value="1"/>
</dbReference>
<dbReference type="SUPFAM" id="SSF51905">
    <property type="entry name" value="FAD/NAD(P)-binding domain"/>
    <property type="match status" value="1"/>
</dbReference>
<evidence type="ECO:0000256" key="10">
    <source>
        <dbReference type="ARBA" id="ARBA00030386"/>
    </source>
</evidence>
<sequence>MNINTDIVIVGSGIAGLYSALNIPEKYSITIVTKKALSDSNSALAQGGICVSKGEYDIKPYIEDTLKAGKYENDIDAVTTLVKESKENIDKLIEYGVVFDKEHGNLCYTKEAAHSTNRILHVKDETGKYIMEALCQKIKLRKNTLILENTLCADIIENKNSCHGIIALNNNIQYSIHSQFVIMATGGIGGLFKNSTNKRHITGDGLSICKKHNIKLKNLNYVQFHPTALYIKDSNDRRLLISESVRGEGALIRNKKGEHFIDELLPRDVVANAIYAELNSSKEECAYLDLSTMEPKYIKNRFPYIYKECLSHGIDITKEYIPIHPVQHYFMGGIEVDLNSKSSMEKLYAVGECSCTGVHGANRLASNSLLEGLVFSKRAVNDILSKFTEYQVPYETESFKASSMKLAETELFNTAINLFKDVIGEKKNELVNC</sequence>
<dbReference type="InterPro" id="IPR005288">
    <property type="entry name" value="NadB"/>
</dbReference>
<dbReference type="InterPro" id="IPR003953">
    <property type="entry name" value="FAD-dep_OxRdtase_2_FAD-bd"/>
</dbReference>
<keyword evidence="14" id="KW-1185">Reference proteome</keyword>
<reference evidence="13" key="1">
    <citation type="submission" date="2020-08" db="EMBL/GenBank/DDBJ databases">
        <title>Genome public.</title>
        <authorList>
            <person name="Liu C."/>
            <person name="Sun Q."/>
        </authorList>
    </citation>
    <scope>NUCLEOTIDE SEQUENCE</scope>
    <source>
        <strain evidence="13">NSJ-42</strain>
    </source>
</reference>
<comment type="catalytic activity">
    <reaction evidence="11">
        <text>L-aspartate + O2 = iminosuccinate + H2O2</text>
        <dbReference type="Rhea" id="RHEA:25876"/>
        <dbReference type="ChEBI" id="CHEBI:15379"/>
        <dbReference type="ChEBI" id="CHEBI:16240"/>
        <dbReference type="ChEBI" id="CHEBI:29991"/>
        <dbReference type="ChEBI" id="CHEBI:77875"/>
        <dbReference type="EC" id="1.4.3.16"/>
    </reaction>
    <physiologicalReaction direction="left-to-right" evidence="11">
        <dbReference type="Rhea" id="RHEA:25877"/>
    </physiologicalReaction>
</comment>
<name>A0A8I0DNE3_9CLOT</name>
<dbReference type="AlphaFoldDB" id="A0A8I0DNE3"/>
<dbReference type="Gene3D" id="3.50.50.60">
    <property type="entry name" value="FAD/NAD(P)-binding domain"/>
    <property type="match status" value="1"/>
</dbReference>
<dbReference type="RefSeq" id="WP_186834734.1">
    <property type="nucleotide sequence ID" value="NZ_JACOOQ010000003.1"/>
</dbReference>
<dbReference type="PANTHER" id="PTHR42716:SF2">
    <property type="entry name" value="L-ASPARTATE OXIDASE, CHLOROPLASTIC"/>
    <property type="match status" value="1"/>
</dbReference>
<feature type="domain" description="FAD-dependent oxidoreductase 2 FAD-binding" evidence="12">
    <location>
        <begin position="6"/>
        <end position="369"/>
    </location>
</feature>
<dbReference type="Proteomes" id="UP000662088">
    <property type="component" value="Unassembled WGS sequence"/>
</dbReference>
<evidence type="ECO:0000313" key="14">
    <source>
        <dbReference type="Proteomes" id="UP000662088"/>
    </source>
</evidence>
<evidence type="ECO:0000256" key="7">
    <source>
        <dbReference type="ARBA" id="ARBA00022642"/>
    </source>
</evidence>
<evidence type="ECO:0000256" key="4">
    <source>
        <dbReference type="ARBA" id="ARBA00012173"/>
    </source>
</evidence>
<evidence type="ECO:0000256" key="11">
    <source>
        <dbReference type="ARBA" id="ARBA00048305"/>
    </source>
</evidence>
<dbReference type="Pfam" id="PF00890">
    <property type="entry name" value="FAD_binding_2"/>
    <property type="match status" value="1"/>
</dbReference>
<keyword evidence="8" id="KW-0274">FAD</keyword>
<dbReference type="EC" id="1.4.3.16" evidence="4"/>
<evidence type="ECO:0000256" key="1">
    <source>
        <dbReference type="ARBA" id="ARBA00001974"/>
    </source>
</evidence>
<dbReference type="GO" id="GO:0008734">
    <property type="term" value="F:L-aspartate oxidase activity"/>
    <property type="evidence" value="ECO:0007669"/>
    <property type="project" value="UniProtKB-EC"/>
</dbReference>
<organism evidence="13 14">
    <name type="scientific">Clostridium lentum</name>
    <dbReference type="NCBI Taxonomy" id="2763037"/>
    <lineage>
        <taxon>Bacteria</taxon>
        <taxon>Bacillati</taxon>
        <taxon>Bacillota</taxon>
        <taxon>Clostridia</taxon>
        <taxon>Eubacteriales</taxon>
        <taxon>Clostridiaceae</taxon>
        <taxon>Clostridium</taxon>
    </lineage>
</organism>
<protein>
    <recommendedName>
        <fullName evidence="5">L-aspartate oxidase</fullName>
        <ecNumber evidence="4">1.4.3.16</ecNumber>
    </recommendedName>
    <alternativeName>
        <fullName evidence="10">Quinolinate synthase B</fullName>
    </alternativeName>
</protein>
<dbReference type="InterPro" id="IPR036188">
    <property type="entry name" value="FAD/NAD-bd_sf"/>
</dbReference>
<dbReference type="PRINTS" id="PR00368">
    <property type="entry name" value="FADPNR"/>
</dbReference>
<keyword evidence="7" id="KW-0662">Pyridine nucleotide biosynthesis</keyword>
<gene>
    <name evidence="13" type="ORF">H8R92_02795</name>
</gene>
<dbReference type="GO" id="GO:0034628">
    <property type="term" value="P:'de novo' NAD+ biosynthetic process from L-aspartate"/>
    <property type="evidence" value="ECO:0007669"/>
    <property type="project" value="TreeGrafter"/>
</dbReference>
<dbReference type="GO" id="GO:0033765">
    <property type="term" value="F:steroid dehydrogenase activity, acting on the CH-CH group of donors"/>
    <property type="evidence" value="ECO:0007669"/>
    <property type="project" value="UniProtKB-ARBA"/>
</dbReference>
<keyword evidence="9 13" id="KW-0560">Oxidoreductase</keyword>
<dbReference type="NCBIfam" id="NF004820">
    <property type="entry name" value="PRK06175.1"/>
    <property type="match status" value="1"/>
</dbReference>
<accession>A0A8I0DNE3</accession>
<evidence type="ECO:0000259" key="12">
    <source>
        <dbReference type="Pfam" id="PF00890"/>
    </source>
</evidence>
<comment type="caution">
    <text evidence="13">The sequence shown here is derived from an EMBL/GenBank/DDBJ whole genome shotgun (WGS) entry which is preliminary data.</text>
</comment>
<evidence type="ECO:0000256" key="8">
    <source>
        <dbReference type="ARBA" id="ARBA00022827"/>
    </source>
</evidence>
<dbReference type="InterPro" id="IPR027477">
    <property type="entry name" value="Succ_DH/fumarate_Rdtase_cat_sf"/>
</dbReference>
<dbReference type="PANTHER" id="PTHR42716">
    <property type="entry name" value="L-ASPARTATE OXIDASE"/>
    <property type="match status" value="1"/>
</dbReference>
<dbReference type="EMBL" id="JACOOQ010000003">
    <property type="protein sequence ID" value="MBC5639372.1"/>
    <property type="molecule type" value="Genomic_DNA"/>
</dbReference>
<comment type="pathway">
    <text evidence="2">Cofactor biosynthesis; NAD(+) biosynthesis; iminoaspartate from L-aspartate (oxidase route): step 1/1.</text>
</comment>
<evidence type="ECO:0000256" key="5">
    <source>
        <dbReference type="ARBA" id="ARBA00021901"/>
    </source>
</evidence>